<evidence type="ECO:0000313" key="5">
    <source>
        <dbReference type="Proteomes" id="UP000033483"/>
    </source>
</evidence>
<dbReference type="GO" id="GO:0008843">
    <property type="term" value="F:endochitinase activity"/>
    <property type="evidence" value="ECO:0007669"/>
    <property type="project" value="UniProtKB-EC"/>
</dbReference>
<proteinExistence type="predicted"/>
<dbReference type="PANTHER" id="PTHR11177">
    <property type="entry name" value="CHITINASE"/>
    <property type="match status" value="1"/>
</dbReference>
<evidence type="ECO:0000256" key="2">
    <source>
        <dbReference type="SAM" id="SignalP"/>
    </source>
</evidence>
<dbReference type="Proteomes" id="UP000033483">
    <property type="component" value="Unassembled WGS sequence"/>
</dbReference>
<sequence>MKFPFGLSVAVKLMASVAAAEAPNQHPIVPPIHQVRHITHVEMAFLQSDIFNHPPPPSYPLFQTVASTRSQFPSSTKIMVAIGGWGDTAGFETAAQTASSRKTWASNVAAMVRTTGADGVDIDWEYPGGNGEHYKTDPNSGKVWEIEAYPLLLAELRAELGTDVLISAAVPGLERDMIAFTNKTMPKIADTLDFINVMTYDLMNRRDNVTKHHTGVRASKDALNAYVARGAPAQKLNLGLAFYVKYFLTETCDAHNPVGCATGPMEDPATGADLGRTGGFSWHDGVSEDVERSFDKALKHGWYMEEGGGGYGFWDEEERRWWTFDVPEVISRKFEQVVDEMGIGGVFAWGLGEDAPKFRNLERVNVEIDKRVALGRDEL</sequence>
<keyword evidence="5" id="KW-1185">Reference proteome</keyword>
<feature type="chain" id="PRO_5002482385" description="chitinase" evidence="2">
    <location>
        <begin position="20"/>
        <end position="379"/>
    </location>
</feature>
<comment type="caution">
    <text evidence="4">The sequence shown here is derived from an EMBL/GenBank/DDBJ whole genome shotgun (WGS) entry which is preliminary data.</text>
</comment>
<dbReference type="InterPro" id="IPR017853">
    <property type="entry name" value="GH"/>
</dbReference>
<dbReference type="EMBL" id="LAEV01002192">
    <property type="protein sequence ID" value="KKA26424.1"/>
    <property type="molecule type" value="Genomic_DNA"/>
</dbReference>
<evidence type="ECO:0000313" key="4">
    <source>
        <dbReference type="EMBL" id="KKA26424.1"/>
    </source>
</evidence>
<keyword evidence="2" id="KW-0732">Signal</keyword>
<name>A0A0F4Z790_9PEZI</name>
<dbReference type="FunFam" id="3.20.20.80:FF:000159">
    <property type="entry name" value="Class V chitinase, putative"/>
    <property type="match status" value="1"/>
</dbReference>
<dbReference type="OrthoDB" id="73875at2759"/>
<dbReference type="PROSITE" id="PS51910">
    <property type="entry name" value="GH18_2"/>
    <property type="match status" value="1"/>
</dbReference>
<dbReference type="SMART" id="SM00636">
    <property type="entry name" value="Glyco_18"/>
    <property type="match status" value="1"/>
</dbReference>
<dbReference type="GO" id="GO:0008061">
    <property type="term" value="F:chitin binding"/>
    <property type="evidence" value="ECO:0007669"/>
    <property type="project" value="InterPro"/>
</dbReference>
<feature type="signal peptide" evidence="2">
    <location>
        <begin position="1"/>
        <end position="19"/>
    </location>
</feature>
<dbReference type="SUPFAM" id="SSF51445">
    <property type="entry name" value="(Trans)glycosidases"/>
    <property type="match status" value="1"/>
</dbReference>
<dbReference type="InterPro" id="IPR001223">
    <property type="entry name" value="Glyco_hydro18_cat"/>
</dbReference>
<dbReference type="Gene3D" id="3.20.20.80">
    <property type="entry name" value="Glycosidases"/>
    <property type="match status" value="1"/>
</dbReference>
<dbReference type="InterPro" id="IPR011583">
    <property type="entry name" value="Chitinase_II/V-like_cat"/>
</dbReference>
<dbReference type="InterPro" id="IPR050314">
    <property type="entry name" value="Glycosyl_Hydrlase_18"/>
</dbReference>
<dbReference type="AlphaFoldDB" id="A0A0F4Z790"/>
<dbReference type="PANTHER" id="PTHR11177:SF378">
    <property type="entry name" value="CHITINASE"/>
    <property type="match status" value="1"/>
</dbReference>
<dbReference type="GO" id="GO:0005576">
    <property type="term" value="C:extracellular region"/>
    <property type="evidence" value="ECO:0007669"/>
    <property type="project" value="TreeGrafter"/>
</dbReference>
<gene>
    <name evidence="4" type="ORF">TD95_000157</name>
</gene>
<evidence type="ECO:0000256" key="1">
    <source>
        <dbReference type="ARBA" id="ARBA00012729"/>
    </source>
</evidence>
<dbReference type="GO" id="GO:0005975">
    <property type="term" value="P:carbohydrate metabolic process"/>
    <property type="evidence" value="ECO:0007669"/>
    <property type="project" value="InterPro"/>
</dbReference>
<accession>A0A0F4Z790</accession>
<dbReference type="GO" id="GO:0006032">
    <property type="term" value="P:chitin catabolic process"/>
    <property type="evidence" value="ECO:0007669"/>
    <property type="project" value="TreeGrafter"/>
</dbReference>
<organism evidence="4 5">
    <name type="scientific">Thielaviopsis punctulata</name>
    <dbReference type="NCBI Taxonomy" id="72032"/>
    <lineage>
        <taxon>Eukaryota</taxon>
        <taxon>Fungi</taxon>
        <taxon>Dikarya</taxon>
        <taxon>Ascomycota</taxon>
        <taxon>Pezizomycotina</taxon>
        <taxon>Sordariomycetes</taxon>
        <taxon>Hypocreomycetidae</taxon>
        <taxon>Microascales</taxon>
        <taxon>Ceratocystidaceae</taxon>
        <taxon>Thielaviopsis</taxon>
    </lineage>
</organism>
<reference evidence="4 5" key="1">
    <citation type="submission" date="2015-03" db="EMBL/GenBank/DDBJ databases">
        <authorList>
            <person name="Radwan O."/>
            <person name="Al-Naeli F.A."/>
            <person name="Rendon G.A."/>
            <person name="Fields C."/>
        </authorList>
    </citation>
    <scope>NUCLEOTIDE SEQUENCE [LARGE SCALE GENOMIC DNA]</scope>
    <source>
        <strain evidence="4">CR-DP1</strain>
    </source>
</reference>
<evidence type="ECO:0000259" key="3">
    <source>
        <dbReference type="PROSITE" id="PS51910"/>
    </source>
</evidence>
<feature type="domain" description="GH18" evidence="3">
    <location>
        <begin position="11"/>
        <end position="379"/>
    </location>
</feature>
<dbReference type="Pfam" id="PF00704">
    <property type="entry name" value="Glyco_hydro_18"/>
    <property type="match status" value="1"/>
</dbReference>
<dbReference type="EC" id="3.2.1.14" evidence="1"/>
<protein>
    <recommendedName>
        <fullName evidence="1">chitinase</fullName>
        <ecNumber evidence="1">3.2.1.14</ecNumber>
    </recommendedName>
</protein>